<reference evidence="2 3" key="1">
    <citation type="submission" date="2015-06" db="EMBL/GenBank/DDBJ databases">
        <title>Draft genome of the ant-associated black yeast Phialophora attae CBS 131958.</title>
        <authorList>
            <person name="Moreno L.F."/>
            <person name="Stielow B.J."/>
            <person name="de Hoog S."/>
            <person name="Vicente V.A."/>
            <person name="Weiss V.A."/>
            <person name="de Vries M."/>
            <person name="Cruz L.M."/>
            <person name="Souza E.M."/>
        </authorList>
    </citation>
    <scope>NUCLEOTIDE SEQUENCE [LARGE SCALE GENOMIC DNA]</scope>
    <source>
        <strain evidence="2 3">CBS 131958</strain>
    </source>
</reference>
<feature type="transmembrane region" description="Helical" evidence="1">
    <location>
        <begin position="20"/>
        <end position="38"/>
    </location>
</feature>
<evidence type="ECO:0000313" key="3">
    <source>
        <dbReference type="Proteomes" id="UP000038010"/>
    </source>
</evidence>
<dbReference type="AlphaFoldDB" id="A0A0N0NJ01"/>
<accession>A0A0N0NJ01</accession>
<gene>
    <name evidence="2" type="ORF">AB675_1662</name>
</gene>
<protein>
    <recommendedName>
        <fullName evidence="4">Alpha-1,3-mannosyltransferase CMT1</fullName>
    </recommendedName>
</protein>
<dbReference type="PANTHER" id="PTHR34144:SF7">
    <property type="entry name" value="EXPORT PROTEIN (CAP59), PUTATIVE (AFU_ORTHOLOGUE AFUA_7G05020)-RELATED"/>
    <property type="match status" value="1"/>
</dbReference>
<dbReference type="RefSeq" id="XP_017996002.1">
    <property type="nucleotide sequence ID" value="XM_018141567.1"/>
</dbReference>
<keyword evidence="3" id="KW-1185">Reference proteome</keyword>
<dbReference type="InterPro" id="IPR021047">
    <property type="entry name" value="Mannosyltransferase_CMT1"/>
</dbReference>
<dbReference type="EMBL" id="LFJN01000034">
    <property type="protein sequence ID" value="KPI36039.1"/>
    <property type="molecule type" value="Genomic_DNA"/>
</dbReference>
<dbReference type="Proteomes" id="UP000038010">
    <property type="component" value="Unassembled WGS sequence"/>
</dbReference>
<dbReference type="GeneID" id="28733447"/>
<keyword evidence="1" id="KW-1133">Transmembrane helix</keyword>
<keyword evidence="1" id="KW-0472">Membrane</keyword>
<dbReference type="OrthoDB" id="262547at2759"/>
<keyword evidence="1" id="KW-0812">Transmembrane</keyword>
<sequence>MLTRRRFRHSRQNRTLRYGLYVLAALLFIDILTILKHYRVFQQNLSAHIHTDRTTLPSPVRDQKIFICTQVWTNAEVVYYRWGDAIIDMVEALGPENVFLSIYESGSLDNTKEMLEFLERQLEQRFPTLRKEIRMENTTHEDEMNVGPYDGNGNPRPGWVLPPSETEKKQLRRIPFLAKLRNISLQPLLRERALGRTYDKILFVNDVVFTPSDVLTLLATNQGSYSTACALDFHSESRFGLAPYYDTFVLRDTKHQPHLSLQFPYFRPSDSLDAIWAGKPARTTTTLPRPIDDTALGLPFRGISDGLAAHHLEASECCLIHVDHATINPNHLPLYVNPAVRVAYSTKAYNLVHFGGGMITRTKHNGVRVSLAGPESQGFLSGVQYVLATWLHRLNRLRTSSAAAQQAKVVETARKWLGEEGTMAERAEKARELGKNGEMCLIDEMHLLIENGWRHA</sequence>
<proteinExistence type="predicted"/>
<dbReference type="PANTHER" id="PTHR34144">
    <property type="entry name" value="CHROMOSOME 8, WHOLE GENOME SHOTGUN SEQUENCE"/>
    <property type="match status" value="1"/>
</dbReference>
<name>A0A0N0NJ01_9EURO</name>
<evidence type="ECO:0000313" key="2">
    <source>
        <dbReference type="EMBL" id="KPI36039.1"/>
    </source>
</evidence>
<evidence type="ECO:0000256" key="1">
    <source>
        <dbReference type="SAM" id="Phobius"/>
    </source>
</evidence>
<organism evidence="2 3">
    <name type="scientific">Cyphellophora attinorum</name>
    <dbReference type="NCBI Taxonomy" id="1664694"/>
    <lineage>
        <taxon>Eukaryota</taxon>
        <taxon>Fungi</taxon>
        <taxon>Dikarya</taxon>
        <taxon>Ascomycota</taxon>
        <taxon>Pezizomycotina</taxon>
        <taxon>Eurotiomycetes</taxon>
        <taxon>Chaetothyriomycetidae</taxon>
        <taxon>Chaetothyriales</taxon>
        <taxon>Cyphellophoraceae</taxon>
        <taxon>Cyphellophora</taxon>
    </lineage>
</organism>
<dbReference type="STRING" id="1664694.A0A0N0NJ01"/>
<dbReference type="Pfam" id="PF11735">
    <property type="entry name" value="CAP59_mtransfer"/>
    <property type="match status" value="1"/>
</dbReference>
<dbReference type="VEuPathDB" id="FungiDB:AB675_1662"/>
<comment type="caution">
    <text evidence="2">The sequence shown here is derived from an EMBL/GenBank/DDBJ whole genome shotgun (WGS) entry which is preliminary data.</text>
</comment>
<evidence type="ECO:0008006" key="4">
    <source>
        <dbReference type="Google" id="ProtNLM"/>
    </source>
</evidence>